<organism evidence="2 3">
    <name type="scientific">Candidatus Woykebacteria bacterium RBG_13_40_15</name>
    <dbReference type="NCBI Taxonomy" id="1802593"/>
    <lineage>
        <taxon>Bacteria</taxon>
        <taxon>Candidatus Woykeibacteriota</taxon>
    </lineage>
</organism>
<dbReference type="AlphaFoldDB" id="A0A1G1W6P5"/>
<keyword evidence="1" id="KW-0812">Transmembrane</keyword>
<reference evidence="2 3" key="1">
    <citation type="journal article" date="2016" name="Nat. Commun.">
        <title>Thousands of microbial genomes shed light on interconnected biogeochemical processes in an aquifer system.</title>
        <authorList>
            <person name="Anantharaman K."/>
            <person name="Brown C.T."/>
            <person name="Hug L.A."/>
            <person name="Sharon I."/>
            <person name="Castelle C.J."/>
            <person name="Probst A.J."/>
            <person name="Thomas B.C."/>
            <person name="Singh A."/>
            <person name="Wilkins M.J."/>
            <person name="Karaoz U."/>
            <person name="Brodie E.L."/>
            <person name="Williams K.H."/>
            <person name="Hubbard S.S."/>
            <person name="Banfield J.F."/>
        </authorList>
    </citation>
    <scope>NUCLEOTIDE SEQUENCE [LARGE SCALE GENOMIC DNA]</scope>
</reference>
<name>A0A1G1W6P5_9BACT</name>
<accession>A0A1G1W6P5</accession>
<evidence type="ECO:0000256" key="1">
    <source>
        <dbReference type="SAM" id="Phobius"/>
    </source>
</evidence>
<comment type="caution">
    <text evidence="2">The sequence shown here is derived from an EMBL/GenBank/DDBJ whole genome shotgun (WGS) entry which is preliminary data.</text>
</comment>
<evidence type="ECO:0000313" key="3">
    <source>
        <dbReference type="Proteomes" id="UP000176631"/>
    </source>
</evidence>
<keyword evidence="1" id="KW-0472">Membrane</keyword>
<dbReference type="Proteomes" id="UP000176631">
    <property type="component" value="Unassembled WGS sequence"/>
</dbReference>
<dbReference type="EMBL" id="MHCP01000025">
    <property type="protein sequence ID" value="OGY23372.1"/>
    <property type="molecule type" value="Genomic_DNA"/>
</dbReference>
<sequence>MHKPRREETMAIVVNPRVVAYVIWIGLMLVCSYPVARYIADRDPGSGHPGQFLTVFRIYASLGALLTGLWVIDKIF</sequence>
<feature type="transmembrane region" description="Helical" evidence="1">
    <location>
        <begin position="52"/>
        <end position="72"/>
    </location>
</feature>
<protein>
    <submittedName>
        <fullName evidence="2">Uncharacterized protein</fullName>
    </submittedName>
</protein>
<gene>
    <name evidence="2" type="ORF">A2172_04045</name>
</gene>
<keyword evidence="1" id="KW-1133">Transmembrane helix</keyword>
<feature type="transmembrane region" description="Helical" evidence="1">
    <location>
        <begin position="21"/>
        <end position="40"/>
    </location>
</feature>
<evidence type="ECO:0000313" key="2">
    <source>
        <dbReference type="EMBL" id="OGY23372.1"/>
    </source>
</evidence>
<proteinExistence type="predicted"/>